<dbReference type="Proteomes" id="UP000198863">
    <property type="component" value="Unassembled WGS sequence"/>
</dbReference>
<protein>
    <submittedName>
        <fullName evidence="3">Uncharacterized protein</fullName>
    </submittedName>
</protein>
<name>A0A1G8AA23_9ACTN</name>
<feature type="transmembrane region" description="Helical" evidence="2">
    <location>
        <begin position="40"/>
        <end position="59"/>
    </location>
</feature>
<dbReference type="RefSeq" id="WP_091069263.1">
    <property type="nucleotide sequence ID" value="NZ_FNCF01000011.1"/>
</dbReference>
<evidence type="ECO:0000313" key="4">
    <source>
        <dbReference type="Proteomes" id="UP000198863"/>
    </source>
</evidence>
<sequence length="482" mass="48644">MNHADIEHALRIDADLAGPPPADLLDRVDALGRTRRRRRVGAGVAVLAAALVAVAVPVVTDLGGADRGAVAGSDPGSPGPVTGAGTRGSLAADTDLVDAVRDLDWPDIPPAVPGAERSGRDPDDATRRVVFLGDVAGTRYALVVGQEPGLDPSTGEQREYLVGVWLTGPAGAPAADLTLAQDLALAQGDRPLTLVVPDLAEPVVLAVGAPGDEIAFSDRATLAADGSVRRDYVPGTEVADGVAAFPTTAAGAGAVSVRVSRDDVVESRSVPDGAPTTGSVTLGLLATDPPAVDYADPRGVGAAVADLQPQVWAMFAALATPLQLPVEQLQPTLLWAGPLAGEGSATGVVVGITAPSGASTAYALSFTAGGSPAVGGWAAYDDTAPLADRAQLVRLPTDTGADEQVLLALAPLSATGAVQLTWTGRGEPVVLDGAARTVPDDPQLDPATDRVTVSVDGRSSPAAPVLDGDFYLDPYDYGTGPR</sequence>
<feature type="region of interest" description="Disordered" evidence="1">
    <location>
        <begin position="69"/>
        <end position="89"/>
    </location>
</feature>
<dbReference type="AlphaFoldDB" id="A0A1G8AA23"/>
<gene>
    <name evidence="3" type="ORF">SAMN05660324_0075</name>
</gene>
<evidence type="ECO:0000256" key="1">
    <source>
        <dbReference type="SAM" id="MobiDB-lite"/>
    </source>
</evidence>
<keyword evidence="4" id="KW-1185">Reference proteome</keyword>
<feature type="region of interest" description="Disordered" evidence="1">
    <location>
        <begin position="103"/>
        <end position="124"/>
    </location>
</feature>
<proteinExistence type="predicted"/>
<keyword evidence="2" id="KW-0812">Transmembrane</keyword>
<keyword evidence="2" id="KW-0472">Membrane</keyword>
<dbReference type="EMBL" id="FNCF01000011">
    <property type="protein sequence ID" value="SDH17741.1"/>
    <property type="molecule type" value="Genomic_DNA"/>
</dbReference>
<accession>A0A1G8AA23</accession>
<reference evidence="4" key="1">
    <citation type="submission" date="2016-10" db="EMBL/GenBank/DDBJ databases">
        <authorList>
            <person name="Varghese N."/>
            <person name="Submissions S."/>
        </authorList>
    </citation>
    <scope>NUCLEOTIDE SEQUENCE [LARGE SCALE GENOMIC DNA]</scope>
    <source>
        <strain evidence="4">DSM 44526</strain>
    </source>
</reference>
<evidence type="ECO:0000256" key="2">
    <source>
        <dbReference type="SAM" id="Phobius"/>
    </source>
</evidence>
<evidence type="ECO:0000313" key="3">
    <source>
        <dbReference type="EMBL" id="SDH17741.1"/>
    </source>
</evidence>
<organism evidence="3 4">
    <name type="scientific">Klenkia brasiliensis</name>
    <dbReference type="NCBI Taxonomy" id="333142"/>
    <lineage>
        <taxon>Bacteria</taxon>
        <taxon>Bacillati</taxon>
        <taxon>Actinomycetota</taxon>
        <taxon>Actinomycetes</taxon>
        <taxon>Geodermatophilales</taxon>
        <taxon>Geodermatophilaceae</taxon>
        <taxon>Klenkia</taxon>
    </lineage>
</organism>
<keyword evidence="2" id="KW-1133">Transmembrane helix</keyword>